<reference evidence="2 3" key="1">
    <citation type="submission" date="2016-10" db="EMBL/GenBank/DDBJ databases">
        <authorList>
            <person name="de Groot N.N."/>
        </authorList>
    </citation>
    <scope>NUCLEOTIDE SEQUENCE [LARGE SCALE GENOMIC DNA]</scope>
    <source>
        <strain evidence="2 3">CGMCC 1.7005</strain>
    </source>
</reference>
<dbReference type="RefSeq" id="WP_090247418.1">
    <property type="nucleotide sequence ID" value="NZ_FPAS01000001.1"/>
</dbReference>
<dbReference type="Pfam" id="PF13788">
    <property type="entry name" value="DUF4180"/>
    <property type="match status" value="1"/>
</dbReference>
<organism evidence="2 3">
    <name type="scientific">Lishizhenia tianjinensis</name>
    <dbReference type="NCBI Taxonomy" id="477690"/>
    <lineage>
        <taxon>Bacteria</taxon>
        <taxon>Pseudomonadati</taxon>
        <taxon>Bacteroidota</taxon>
        <taxon>Flavobacteriia</taxon>
        <taxon>Flavobacteriales</taxon>
        <taxon>Crocinitomicaceae</taxon>
        <taxon>Lishizhenia</taxon>
    </lineage>
</organism>
<dbReference type="Proteomes" id="UP000236454">
    <property type="component" value="Unassembled WGS sequence"/>
</dbReference>
<dbReference type="STRING" id="477690.SAMN05216474_1217"/>
<feature type="domain" description="DUF4180" evidence="1">
    <location>
        <begin position="12"/>
        <end position="118"/>
    </location>
</feature>
<sequence length="119" mass="13740">MKFEVKIEEIKGREVGEIQSPNILVNNLDDGLDLLGDIYYQGIEVLIMQEKNFHPTFFDLSNGTAGEILQKFSNFRMCLIIVCDFSNFTKKSMKDFIRESNKGDLINFVQSLEEAEHRV</sequence>
<evidence type="ECO:0000259" key="1">
    <source>
        <dbReference type="Pfam" id="PF13788"/>
    </source>
</evidence>
<accession>A0A1I6YVY9</accession>
<dbReference type="EMBL" id="FPAS01000001">
    <property type="protein sequence ID" value="SFT54458.1"/>
    <property type="molecule type" value="Genomic_DNA"/>
</dbReference>
<dbReference type="OrthoDB" id="8595425at2"/>
<dbReference type="InterPro" id="IPR025438">
    <property type="entry name" value="DUF4180"/>
</dbReference>
<keyword evidence="3" id="KW-1185">Reference proteome</keyword>
<name>A0A1I6YVY9_9FLAO</name>
<proteinExistence type="predicted"/>
<gene>
    <name evidence="2" type="ORF">SAMN05216474_1217</name>
</gene>
<dbReference type="AlphaFoldDB" id="A0A1I6YVY9"/>
<evidence type="ECO:0000313" key="3">
    <source>
        <dbReference type="Proteomes" id="UP000236454"/>
    </source>
</evidence>
<evidence type="ECO:0000313" key="2">
    <source>
        <dbReference type="EMBL" id="SFT54458.1"/>
    </source>
</evidence>
<protein>
    <recommendedName>
        <fullName evidence="1">DUF4180 domain-containing protein</fullName>
    </recommendedName>
</protein>